<evidence type="ECO:0008006" key="6">
    <source>
        <dbReference type="Google" id="ProtNLM"/>
    </source>
</evidence>
<keyword evidence="3" id="KW-0472">Membrane</keyword>
<evidence type="ECO:0000256" key="3">
    <source>
        <dbReference type="SAM" id="Phobius"/>
    </source>
</evidence>
<dbReference type="RefSeq" id="WP_188697836.1">
    <property type="nucleotide sequence ID" value="NZ_BMLS01000006.1"/>
</dbReference>
<organism evidence="4 5">
    <name type="scientific">Bowmanella pacifica</name>
    <dbReference type="NCBI Taxonomy" id="502051"/>
    <lineage>
        <taxon>Bacteria</taxon>
        <taxon>Pseudomonadati</taxon>
        <taxon>Pseudomonadota</taxon>
        <taxon>Gammaproteobacteria</taxon>
        <taxon>Alteromonadales</taxon>
        <taxon>Alteromonadaceae</taxon>
        <taxon>Bowmanella</taxon>
    </lineage>
</organism>
<evidence type="ECO:0000256" key="1">
    <source>
        <dbReference type="ARBA" id="ARBA00005622"/>
    </source>
</evidence>
<evidence type="ECO:0000256" key="2">
    <source>
        <dbReference type="ARBA" id="ARBA00022801"/>
    </source>
</evidence>
<sequence length="290" mass="32873">MRRIAWKYVYGIIGLILLIAVGIGFKRYIQDYTSDFIDVTLYSNVLDEERKLFIRLPNNYDSTKRYPLVIKTDGNFNLARWDELLSEFSAQQKAQDSIVVAVPNLVWSDSRNRDLVPPYARREVNIEARPAELNSPELFGQADRFLRFIETELIPYIEQHYAVSDNRVLSGFSAGGSFVLYTLSTRPALFSGYFAFSPAAWYDDSVVVKEFASRLPQITGAPVFVYLSLGGEENPIITGAFRGLLSALDARAPANLHWVHSYSQGAGHVENPYLSLPEAIAQYHQFRDNL</sequence>
<dbReference type="AlphaFoldDB" id="A0A917Z2G5"/>
<dbReference type="PANTHER" id="PTHR40841:SF2">
    <property type="entry name" value="SIDEROPHORE-DEGRADING ESTERASE (EUROFUNG)"/>
    <property type="match status" value="1"/>
</dbReference>
<dbReference type="Gene3D" id="3.40.50.1820">
    <property type="entry name" value="alpha/beta hydrolase"/>
    <property type="match status" value="1"/>
</dbReference>
<keyword evidence="3" id="KW-0812">Transmembrane</keyword>
<feature type="transmembrane region" description="Helical" evidence="3">
    <location>
        <begin position="7"/>
        <end position="25"/>
    </location>
</feature>
<protein>
    <recommendedName>
        <fullName evidence="6">Alpha/beta hydrolase</fullName>
    </recommendedName>
</protein>
<dbReference type="InterPro" id="IPR052558">
    <property type="entry name" value="Siderophore_Hydrolase_D"/>
</dbReference>
<keyword evidence="2" id="KW-0378">Hydrolase</keyword>
<dbReference type="Pfam" id="PF00756">
    <property type="entry name" value="Esterase"/>
    <property type="match status" value="1"/>
</dbReference>
<dbReference type="SUPFAM" id="SSF53474">
    <property type="entry name" value="alpha/beta-Hydrolases"/>
    <property type="match status" value="1"/>
</dbReference>
<keyword evidence="5" id="KW-1185">Reference proteome</keyword>
<comment type="similarity">
    <text evidence="1">Belongs to the esterase D family.</text>
</comment>
<gene>
    <name evidence="4" type="ORF">GCM10010982_33450</name>
</gene>
<keyword evidence="3" id="KW-1133">Transmembrane helix</keyword>
<reference evidence="4" key="1">
    <citation type="journal article" date="2014" name="Int. J. Syst. Evol. Microbiol.">
        <title>Complete genome sequence of Corynebacterium casei LMG S-19264T (=DSM 44701T), isolated from a smear-ripened cheese.</title>
        <authorList>
            <consortium name="US DOE Joint Genome Institute (JGI-PGF)"/>
            <person name="Walter F."/>
            <person name="Albersmeier A."/>
            <person name="Kalinowski J."/>
            <person name="Ruckert C."/>
        </authorList>
    </citation>
    <scope>NUCLEOTIDE SEQUENCE</scope>
    <source>
        <strain evidence="4">CGMCC 1.7086</strain>
    </source>
</reference>
<dbReference type="InterPro" id="IPR000801">
    <property type="entry name" value="Esterase-like"/>
</dbReference>
<proteinExistence type="inferred from homology"/>
<dbReference type="PANTHER" id="PTHR40841">
    <property type="entry name" value="SIDEROPHORE TRIACETYLFUSARININE C ESTERASE"/>
    <property type="match status" value="1"/>
</dbReference>
<dbReference type="InterPro" id="IPR029058">
    <property type="entry name" value="AB_hydrolase_fold"/>
</dbReference>
<comment type="caution">
    <text evidence="4">The sequence shown here is derived from an EMBL/GenBank/DDBJ whole genome shotgun (WGS) entry which is preliminary data.</text>
</comment>
<accession>A0A917Z2G5</accession>
<dbReference type="EMBL" id="BMLS01000006">
    <property type="protein sequence ID" value="GGO73281.1"/>
    <property type="molecule type" value="Genomic_DNA"/>
</dbReference>
<dbReference type="GO" id="GO:0016788">
    <property type="term" value="F:hydrolase activity, acting on ester bonds"/>
    <property type="evidence" value="ECO:0007669"/>
    <property type="project" value="TreeGrafter"/>
</dbReference>
<evidence type="ECO:0000313" key="4">
    <source>
        <dbReference type="EMBL" id="GGO73281.1"/>
    </source>
</evidence>
<dbReference type="Proteomes" id="UP000606935">
    <property type="component" value="Unassembled WGS sequence"/>
</dbReference>
<evidence type="ECO:0000313" key="5">
    <source>
        <dbReference type="Proteomes" id="UP000606935"/>
    </source>
</evidence>
<reference evidence="4" key="2">
    <citation type="submission" date="2020-09" db="EMBL/GenBank/DDBJ databases">
        <authorList>
            <person name="Sun Q."/>
            <person name="Zhou Y."/>
        </authorList>
    </citation>
    <scope>NUCLEOTIDE SEQUENCE</scope>
    <source>
        <strain evidence="4">CGMCC 1.7086</strain>
    </source>
</reference>
<name>A0A917Z2G5_9ALTE</name>